<keyword evidence="4" id="KW-1185">Reference proteome</keyword>
<feature type="domain" description="PGG" evidence="2">
    <location>
        <begin position="94"/>
        <end position="190"/>
    </location>
</feature>
<evidence type="ECO:0000313" key="4">
    <source>
        <dbReference type="Proteomes" id="UP001630127"/>
    </source>
</evidence>
<dbReference type="AlphaFoldDB" id="A0ABD2ZXF8"/>
<protein>
    <recommendedName>
        <fullName evidence="2">PGG domain-containing protein</fullName>
    </recommendedName>
</protein>
<dbReference type="Pfam" id="PF13962">
    <property type="entry name" value="PGG"/>
    <property type="match status" value="1"/>
</dbReference>
<keyword evidence="1" id="KW-1133">Transmembrane helix</keyword>
<accession>A0ABD2ZXF8</accession>
<dbReference type="EMBL" id="JBJUIK010000007">
    <property type="protein sequence ID" value="KAL3524109.1"/>
    <property type="molecule type" value="Genomic_DNA"/>
</dbReference>
<comment type="caution">
    <text evidence="3">The sequence shown here is derived from an EMBL/GenBank/DDBJ whole genome shotgun (WGS) entry which is preliminary data.</text>
</comment>
<organism evidence="3 4">
    <name type="scientific">Cinchona calisaya</name>
    <dbReference type="NCBI Taxonomy" id="153742"/>
    <lineage>
        <taxon>Eukaryota</taxon>
        <taxon>Viridiplantae</taxon>
        <taxon>Streptophyta</taxon>
        <taxon>Embryophyta</taxon>
        <taxon>Tracheophyta</taxon>
        <taxon>Spermatophyta</taxon>
        <taxon>Magnoliopsida</taxon>
        <taxon>eudicotyledons</taxon>
        <taxon>Gunneridae</taxon>
        <taxon>Pentapetalae</taxon>
        <taxon>asterids</taxon>
        <taxon>lamiids</taxon>
        <taxon>Gentianales</taxon>
        <taxon>Rubiaceae</taxon>
        <taxon>Cinchonoideae</taxon>
        <taxon>Cinchoneae</taxon>
        <taxon>Cinchona</taxon>
    </lineage>
</organism>
<proteinExistence type="predicted"/>
<dbReference type="Proteomes" id="UP001630127">
    <property type="component" value="Unassembled WGS sequence"/>
</dbReference>
<reference evidence="3 4" key="1">
    <citation type="submission" date="2024-11" db="EMBL/GenBank/DDBJ databases">
        <title>A near-complete genome assembly of Cinchona calisaya.</title>
        <authorList>
            <person name="Lian D.C."/>
            <person name="Zhao X.W."/>
            <person name="Wei L."/>
        </authorList>
    </citation>
    <scope>NUCLEOTIDE SEQUENCE [LARGE SCALE GENOMIC DNA]</scope>
    <source>
        <tissue evidence="3">Nenye</tissue>
    </source>
</reference>
<evidence type="ECO:0000256" key="1">
    <source>
        <dbReference type="SAM" id="Phobius"/>
    </source>
</evidence>
<feature type="transmembrane region" description="Helical" evidence="1">
    <location>
        <begin position="94"/>
        <end position="112"/>
    </location>
</feature>
<keyword evidence="1" id="KW-0472">Membrane</keyword>
<gene>
    <name evidence="3" type="ORF">ACH5RR_016943</name>
</gene>
<keyword evidence="1" id="KW-0812">Transmembrane</keyword>
<feature type="transmembrane region" description="Helical" evidence="1">
    <location>
        <begin position="170"/>
        <end position="192"/>
    </location>
</feature>
<sequence length="199" mass="21910">MQSLKTLLASNPSIRPAVQVNSTNAATLSGLNVLLPDEEMGNKIDKIPQRANALKCGAITTQDYVYKGNMTFADTSNSGNQSFPCIYNPSKNSIVVLLISAVTAMTTFYAALHPPRSILKDAYSYELNQSSIFQFQSQNSILTASFIFLNSIVFFSSIAMIMYLTNEFPMRNWLMISICSLLGSYTCSIMALSTNKHVN</sequence>
<name>A0ABD2ZXF8_9GENT</name>
<evidence type="ECO:0000313" key="3">
    <source>
        <dbReference type="EMBL" id="KAL3524109.1"/>
    </source>
</evidence>
<dbReference type="InterPro" id="IPR026961">
    <property type="entry name" value="PGG_dom"/>
</dbReference>
<evidence type="ECO:0000259" key="2">
    <source>
        <dbReference type="Pfam" id="PF13962"/>
    </source>
</evidence>
<feature type="transmembrane region" description="Helical" evidence="1">
    <location>
        <begin position="141"/>
        <end position="164"/>
    </location>
</feature>